<dbReference type="SUPFAM" id="SSF160113">
    <property type="entry name" value="YegP-like"/>
    <property type="match status" value="1"/>
</dbReference>
<dbReference type="Gene3D" id="3.40.50.620">
    <property type="entry name" value="HUPs"/>
    <property type="match status" value="1"/>
</dbReference>
<comment type="catalytic activity">
    <reaction evidence="8 9">
        <text>tRNA(Trp) + L-tryptophan + ATP = L-tryptophyl-tRNA(Trp) + AMP + diphosphate + H(+)</text>
        <dbReference type="Rhea" id="RHEA:24080"/>
        <dbReference type="Rhea" id="RHEA-COMP:9671"/>
        <dbReference type="Rhea" id="RHEA-COMP:9705"/>
        <dbReference type="ChEBI" id="CHEBI:15378"/>
        <dbReference type="ChEBI" id="CHEBI:30616"/>
        <dbReference type="ChEBI" id="CHEBI:33019"/>
        <dbReference type="ChEBI" id="CHEBI:57912"/>
        <dbReference type="ChEBI" id="CHEBI:78442"/>
        <dbReference type="ChEBI" id="CHEBI:78535"/>
        <dbReference type="ChEBI" id="CHEBI:456215"/>
        <dbReference type="EC" id="6.1.1.2"/>
    </reaction>
</comment>
<keyword evidence="3 9" id="KW-0436">Ligase</keyword>
<dbReference type="InterPro" id="IPR050203">
    <property type="entry name" value="Trp-tRNA_synthetase"/>
</dbReference>
<feature type="binding site" evidence="9">
    <location>
        <position position="143"/>
    </location>
    <ligand>
        <name>L-tryptophan</name>
        <dbReference type="ChEBI" id="CHEBI:57912"/>
    </ligand>
</feature>
<evidence type="ECO:0000313" key="11">
    <source>
        <dbReference type="EMBL" id="WNH49067.1"/>
    </source>
</evidence>
<evidence type="ECO:0000256" key="5">
    <source>
        <dbReference type="ARBA" id="ARBA00022840"/>
    </source>
</evidence>
<dbReference type="SUPFAM" id="SSF52374">
    <property type="entry name" value="Nucleotidylyl transferase"/>
    <property type="match status" value="1"/>
</dbReference>
<comment type="subunit">
    <text evidence="9">Homodimer.</text>
</comment>
<evidence type="ECO:0000256" key="9">
    <source>
        <dbReference type="HAMAP-Rule" id="MF_00140"/>
    </source>
</evidence>
<comment type="subcellular location">
    <subcellularLocation>
        <location evidence="9">Cytoplasm</location>
    </subcellularLocation>
</comment>
<comment type="function">
    <text evidence="9">Catalyzes the attachment of tryptophan to tRNA(Trp).</text>
</comment>
<dbReference type="HAMAP" id="MF_00140_B">
    <property type="entry name" value="Trp_tRNA_synth_B"/>
    <property type="match status" value="1"/>
</dbReference>
<protein>
    <recommendedName>
        <fullName evidence="9">Tryptophan--tRNA ligase</fullName>
        <ecNumber evidence="9">6.1.1.2</ecNumber>
    </recommendedName>
    <alternativeName>
        <fullName evidence="9">Tryptophanyl-tRNA synthetase</fullName>
        <shortName evidence="9">TrpRS</shortName>
    </alternativeName>
</protein>
<evidence type="ECO:0000256" key="1">
    <source>
        <dbReference type="ARBA" id="ARBA00005594"/>
    </source>
</evidence>
<gene>
    <name evidence="9" type="primary">trpS</name>
    <name evidence="11" type="ORF">PDM28_01655</name>
</gene>
<feature type="binding site" evidence="9">
    <location>
        <begin position="202"/>
        <end position="206"/>
    </location>
    <ligand>
        <name>ATP</name>
        <dbReference type="ChEBI" id="CHEBI:30616"/>
    </ligand>
</feature>
<dbReference type="Gene3D" id="1.10.240.10">
    <property type="entry name" value="Tyrosyl-Transfer RNA Synthetase"/>
    <property type="match status" value="1"/>
</dbReference>
<feature type="binding site" evidence="9">
    <location>
        <position position="195"/>
    </location>
    <ligand>
        <name>ATP</name>
        <dbReference type="ChEBI" id="CHEBI:30616"/>
    </ligand>
</feature>
<dbReference type="InterPro" id="IPR036913">
    <property type="entry name" value="YegP-like_sf"/>
</dbReference>
<dbReference type="Pfam" id="PF00579">
    <property type="entry name" value="tRNA-synt_1b"/>
    <property type="match status" value="1"/>
</dbReference>
<sequence>MTTRVLTGITPSGTPHLGNYVGAIRPAIAASAASDIESFFFLADLHSLIKAQEPERTQRSTLEIAASWLACGLDPDKVWFYRQSDIPETTELMWFLTVIASKGILNRAHAYKAAVDKNREEQLDEDAGISAGLFMYPVLMAADILIFKANKVPVGRDQIQHIEMARDFAQRFNHVYGKEYFPLPEVVIDEQVATLAGLDGRKMSKSYHNTIPLFAPRAELKKLVFSILTDSRAPGEPKSTEGSALFQMYQAFASPAQTAAFAQAFADGISWGDAKQQLFERIDAELTPLRERYDALMAEPEKIEALLRRRGQQLREQYAIPLLKELRHAVGLRDLSTAGSIAAEDGGVARAAPPLFKQYREKDGRFYFKLQAGDGTLLIQSEAFDSPRDAGQLIGVLKQAEQGDQLQSELFKLEVEVDVVLAALQELRDQAA</sequence>
<feature type="binding site" evidence="9">
    <location>
        <begin position="155"/>
        <end position="157"/>
    </location>
    <ligand>
        <name>ATP</name>
        <dbReference type="ChEBI" id="CHEBI:30616"/>
    </ligand>
</feature>
<keyword evidence="2 9" id="KW-0963">Cytoplasm</keyword>
<dbReference type="Gene3D" id="3.30.160.160">
    <property type="entry name" value="YegP-like"/>
    <property type="match status" value="1"/>
</dbReference>
<keyword evidence="4 9" id="KW-0547">Nucleotide-binding</keyword>
<dbReference type="CDD" id="cd00806">
    <property type="entry name" value="TrpRS_core"/>
    <property type="match status" value="1"/>
</dbReference>
<evidence type="ECO:0000256" key="8">
    <source>
        <dbReference type="ARBA" id="ARBA00049929"/>
    </source>
</evidence>
<dbReference type="RefSeq" id="WP_311183553.1">
    <property type="nucleotide sequence ID" value="NZ_CP115543.1"/>
</dbReference>
<evidence type="ECO:0000256" key="2">
    <source>
        <dbReference type="ARBA" id="ARBA00022490"/>
    </source>
</evidence>
<dbReference type="InterPro" id="IPR024109">
    <property type="entry name" value="Trp-tRNA-ligase_bac-type"/>
</dbReference>
<keyword evidence="6 9" id="KW-0648">Protein biosynthesis</keyword>
<comment type="similarity">
    <text evidence="1 9 10">Belongs to the class-I aminoacyl-tRNA synthetase family.</text>
</comment>
<name>A0ABY9YDX8_9GAMM</name>
<feature type="binding site" evidence="9">
    <location>
        <begin position="18"/>
        <end position="19"/>
    </location>
    <ligand>
        <name>ATP</name>
        <dbReference type="ChEBI" id="CHEBI:30616"/>
    </ligand>
</feature>
<evidence type="ECO:0000256" key="7">
    <source>
        <dbReference type="ARBA" id="ARBA00023146"/>
    </source>
</evidence>
<feature type="short sequence motif" description="'HIGH' region" evidence="9">
    <location>
        <begin position="11"/>
        <end position="19"/>
    </location>
</feature>
<keyword evidence="5 9" id="KW-0067">ATP-binding</keyword>
<evidence type="ECO:0000256" key="3">
    <source>
        <dbReference type="ARBA" id="ARBA00022598"/>
    </source>
</evidence>
<dbReference type="EMBL" id="CP115543">
    <property type="protein sequence ID" value="WNH49067.1"/>
    <property type="molecule type" value="Genomic_DNA"/>
</dbReference>
<feature type="short sequence motif" description="'KMSKS' region" evidence="9">
    <location>
        <begin position="202"/>
        <end position="206"/>
    </location>
</feature>
<dbReference type="InterPro" id="IPR002306">
    <property type="entry name" value="Trp-tRNA-ligase"/>
</dbReference>
<organism evidence="11 12">
    <name type="scientific">Stenotrophomonas aracearum</name>
    <dbReference type="NCBI Taxonomy" id="3003272"/>
    <lineage>
        <taxon>Bacteria</taxon>
        <taxon>Pseudomonadati</taxon>
        <taxon>Pseudomonadota</taxon>
        <taxon>Gammaproteobacteria</taxon>
        <taxon>Lysobacterales</taxon>
        <taxon>Lysobacteraceae</taxon>
        <taxon>Stenotrophomonas</taxon>
    </lineage>
</organism>
<dbReference type="NCBIfam" id="NF008923">
    <property type="entry name" value="PRK12284.1"/>
    <property type="match status" value="1"/>
</dbReference>
<dbReference type="PRINTS" id="PR01039">
    <property type="entry name" value="TRNASYNTHTRP"/>
</dbReference>
<reference evidence="11 12" key="1">
    <citation type="submission" date="2022-12" db="EMBL/GenBank/DDBJ databases">
        <title>Two new species, Stenotrophomonas aracearum and Stenotrophomonas oahuensis, isolated from Anthurium (Araceae family) in Hawaii.</title>
        <authorList>
            <person name="Chunag S.C."/>
            <person name="Dobhal S."/>
            <person name="Alvarez A."/>
            <person name="Arif M."/>
        </authorList>
    </citation>
    <scope>NUCLEOTIDE SEQUENCE [LARGE SCALE GENOMIC DNA]</scope>
    <source>
        <strain evidence="11 12">A5588</strain>
    </source>
</reference>
<dbReference type="Proteomes" id="UP001305421">
    <property type="component" value="Chromosome"/>
</dbReference>
<proteinExistence type="inferred from homology"/>
<accession>A0ABY9YDX8</accession>
<dbReference type="PANTHER" id="PTHR43766">
    <property type="entry name" value="TRYPTOPHAN--TRNA LIGASE, MITOCHONDRIAL"/>
    <property type="match status" value="1"/>
</dbReference>
<dbReference type="InterPro" id="IPR001412">
    <property type="entry name" value="aa-tRNA-synth_I_CS"/>
</dbReference>
<dbReference type="InterPro" id="IPR014729">
    <property type="entry name" value="Rossmann-like_a/b/a_fold"/>
</dbReference>
<dbReference type="PROSITE" id="PS00178">
    <property type="entry name" value="AA_TRNA_LIGASE_I"/>
    <property type="match status" value="1"/>
</dbReference>
<dbReference type="PANTHER" id="PTHR43766:SF1">
    <property type="entry name" value="TRYPTOPHAN--TRNA LIGASE, MITOCHONDRIAL"/>
    <property type="match status" value="1"/>
</dbReference>
<dbReference type="NCBIfam" id="TIGR00233">
    <property type="entry name" value="trpS"/>
    <property type="match status" value="1"/>
</dbReference>
<feature type="binding site" evidence="9">
    <location>
        <begin position="10"/>
        <end position="12"/>
    </location>
    <ligand>
        <name>ATP</name>
        <dbReference type="ChEBI" id="CHEBI:30616"/>
    </ligand>
</feature>
<evidence type="ECO:0000256" key="4">
    <source>
        <dbReference type="ARBA" id="ARBA00022741"/>
    </source>
</evidence>
<evidence type="ECO:0000256" key="6">
    <source>
        <dbReference type="ARBA" id="ARBA00022917"/>
    </source>
</evidence>
<keyword evidence="7 9" id="KW-0030">Aminoacyl-tRNA synthetase</keyword>
<dbReference type="InterPro" id="IPR002305">
    <property type="entry name" value="aa-tRNA-synth_Ic"/>
</dbReference>
<evidence type="ECO:0000256" key="10">
    <source>
        <dbReference type="RuleBase" id="RU363036"/>
    </source>
</evidence>
<evidence type="ECO:0000313" key="12">
    <source>
        <dbReference type="Proteomes" id="UP001305421"/>
    </source>
</evidence>
<keyword evidence="12" id="KW-1185">Reference proteome</keyword>
<dbReference type="EC" id="6.1.1.2" evidence="9"/>
<dbReference type="GO" id="GO:0004830">
    <property type="term" value="F:tryptophan-tRNA ligase activity"/>
    <property type="evidence" value="ECO:0007669"/>
    <property type="project" value="UniProtKB-EC"/>
</dbReference>